<dbReference type="AlphaFoldDB" id="A0A426TZJ7"/>
<dbReference type="Pfam" id="PF00294">
    <property type="entry name" value="PfkB"/>
    <property type="match status" value="1"/>
</dbReference>
<name>A0A426TZJ7_9CHLR</name>
<organism evidence="2 3">
    <name type="scientific">Candidatus Viridilinea halotolerans</name>
    <dbReference type="NCBI Taxonomy" id="2491704"/>
    <lineage>
        <taxon>Bacteria</taxon>
        <taxon>Bacillati</taxon>
        <taxon>Chloroflexota</taxon>
        <taxon>Chloroflexia</taxon>
        <taxon>Chloroflexales</taxon>
        <taxon>Chloroflexineae</taxon>
        <taxon>Oscillochloridaceae</taxon>
        <taxon>Candidatus Viridilinea</taxon>
    </lineage>
</organism>
<dbReference type="SUPFAM" id="SSF53613">
    <property type="entry name" value="Ribokinase-like"/>
    <property type="match status" value="1"/>
</dbReference>
<feature type="domain" description="Carbohydrate kinase PfkB" evidence="1">
    <location>
        <begin position="19"/>
        <end position="100"/>
    </location>
</feature>
<reference evidence="2 3" key="1">
    <citation type="submission" date="2018-12" db="EMBL/GenBank/DDBJ databases">
        <title>Genome Sequence of Candidatus Viridilinea halotolerans isolated from saline sulfide-rich spring.</title>
        <authorList>
            <person name="Grouzdev D.S."/>
            <person name="Burganskaya E.I."/>
            <person name="Krutkina M.S."/>
            <person name="Sukhacheva M.V."/>
            <person name="Gorlenko V.M."/>
        </authorList>
    </citation>
    <scope>NUCLEOTIDE SEQUENCE [LARGE SCALE GENOMIC DNA]</scope>
    <source>
        <strain evidence="2">Chok-6</strain>
    </source>
</reference>
<dbReference type="EMBL" id="RSAS01000430">
    <property type="protein sequence ID" value="RRR71746.1"/>
    <property type="molecule type" value="Genomic_DNA"/>
</dbReference>
<accession>A0A426TZJ7</accession>
<dbReference type="GO" id="GO:0016301">
    <property type="term" value="F:kinase activity"/>
    <property type="evidence" value="ECO:0007669"/>
    <property type="project" value="UniProtKB-KW"/>
</dbReference>
<dbReference type="InterPro" id="IPR011611">
    <property type="entry name" value="PfkB_dom"/>
</dbReference>
<evidence type="ECO:0000313" key="3">
    <source>
        <dbReference type="Proteomes" id="UP000280307"/>
    </source>
</evidence>
<dbReference type="Proteomes" id="UP000280307">
    <property type="component" value="Unassembled WGS sequence"/>
</dbReference>
<comment type="caution">
    <text evidence="2">The sequence shown here is derived from an EMBL/GenBank/DDBJ whole genome shotgun (WGS) entry which is preliminary data.</text>
</comment>
<keyword evidence="2" id="KW-0418">Kinase</keyword>
<dbReference type="InterPro" id="IPR029056">
    <property type="entry name" value="Ribokinase-like"/>
</dbReference>
<evidence type="ECO:0000259" key="1">
    <source>
        <dbReference type="Pfam" id="PF00294"/>
    </source>
</evidence>
<feature type="non-terminal residue" evidence="2">
    <location>
        <position position="1"/>
    </location>
</feature>
<gene>
    <name evidence="2" type="ORF">EI684_11020</name>
</gene>
<keyword evidence="2" id="KW-0808">Transferase</keyword>
<protein>
    <submittedName>
        <fullName evidence="2">Ribokinase</fullName>
    </submittedName>
</protein>
<evidence type="ECO:0000313" key="2">
    <source>
        <dbReference type="EMBL" id="RRR71746.1"/>
    </source>
</evidence>
<sequence>IDLLVLSIEDVAGDEALLAHYAAACPLVVATRGVCGATLYRQGQSVQIGAYSANEQDPTGAGDVFAATMLILLYETGDALRAAAGASLAAALAVEGPGLGALGGVGSSDG</sequence>
<proteinExistence type="predicted"/>
<dbReference type="Gene3D" id="3.40.1190.20">
    <property type="match status" value="1"/>
</dbReference>